<keyword evidence="6" id="KW-1185">Reference proteome</keyword>
<accession>A0A8H4KYP3</accession>
<keyword evidence="1" id="KW-0677">Repeat</keyword>
<dbReference type="OrthoDB" id="194358at2759"/>
<protein>
    <recommendedName>
        <fullName evidence="7">Ankyrin repeat protein</fullName>
    </recommendedName>
</protein>
<dbReference type="AlphaFoldDB" id="A0A8H4KYP3"/>
<dbReference type="PANTHER" id="PTHR24189:SF50">
    <property type="entry name" value="ANKYRIN REPEAT AND SOCS BOX PROTEIN 2"/>
    <property type="match status" value="1"/>
</dbReference>
<feature type="region of interest" description="Disordered" evidence="4">
    <location>
        <begin position="1"/>
        <end position="24"/>
    </location>
</feature>
<dbReference type="InterPro" id="IPR050745">
    <property type="entry name" value="Multifunctional_regulatory"/>
</dbReference>
<gene>
    <name evidence="5" type="ORF">F53441_82</name>
</gene>
<evidence type="ECO:0000313" key="5">
    <source>
        <dbReference type="EMBL" id="KAF4458074.1"/>
    </source>
</evidence>
<dbReference type="EMBL" id="JAADJG010000004">
    <property type="protein sequence ID" value="KAF4458074.1"/>
    <property type="molecule type" value="Genomic_DNA"/>
</dbReference>
<comment type="caution">
    <text evidence="5">The sequence shown here is derived from an EMBL/GenBank/DDBJ whole genome shotgun (WGS) entry which is preliminary data.</text>
</comment>
<evidence type="ECO:0000256" key="4">
    <source>
        <dbReference type="SAM" id="MobiDB-lite"/>
    </source>
</evidence>
<reference evidence="5" key="1">
    <citation type="submission" date="2020-01" db="EMBL/GenBank/DDBJ databases">
        <title>Identification and distribution of gene clusters putatively required for synthesis of sphingolipid metabolism inhibitors in phylogenetically diverse species of the filamentous fungus Fusarium.</title>
        <authorList>
            <person name="Kim H.-S."/>
            <person name="Busman M."/>
            <person name="Brown D.W."/>
            <person name="Divon H."/>
            <person name="Uhlig S."/>
            <person name="Proctor R.H."/>
        </authorList>
    </citation>
    <scope>NUCLEOTIDE SEQUENCE</scope>
    <source>
        <strain evidence="5">NRRL 53441</strain>
    </source>
</reference>
<evidence type="ECO:0000313" key="6">
    <source>
        <dbReference type="Proteomes" id="UP000605986"/>
    </source>
</evidence>
<evidence type="ECO:0000256" key="3">
    <source>
        <dbReference type="PROSITE-ProRule" id="PRU00023"/>
    </source>
</evidence>
<dbReference type="PROSITE" id="PS50088">
    <property type="entry name" value="ANK_REPEAT"/>
    <property type="match status" value="1"/>
</dbReference>
<dbReference type="SUPFAM" id="SSF48403">
    <property type="entry name" value="Ankyrin repeat"/>
    <property type="match status" value="1"/>
</dbReference>
<evidence type="ECO:0008006" key="7">
    <source>
        <dbReference type="Google" id="ProtNLM"/>
    </source>
</evidence>
<feature type="compositionally biased region" description="Low complexity" evidence="4">
    <location>
        <begin position="11"/>
        <end position="23"/>
    </location>
</feature>
<dbReference type="PANTHER" id="PTHR24189">
    <property type="entry name" value="MYOTROPHIN"/>
    <property type="match status" value="1"/>
</dbReference>
<dbReference type="Gene3D" id="1.25.40.20">
    <property type="entry name" value="Ankyrin repeat-containing domain"/>
    <property type="match status" value="1"/>
</dbReference>
<proteinExistence type="predicted"/>
<keyword evidence="2 3" id="KW-0040">ANK repeat</keyword>
<evidence type="ECO:0000256" key="2">
    <source>
        <dbReference type="ARBA" id="ARBA00023043"/>
    </source>
</evidence>
<dbReference type="Proteomes" id="UP000605986">
    <property type="component" value="Unassembled WGS sequence"/>
</dbReference>
<name>A0A8H4KYP3_9HYPO</name>
<dbReference type="PROSITE" id="PS50297">
    <property type="entry name" value="ANK_REP_REGION"/>
    <property type="match status" value="1"/>
</dbReference>
<sequence>MSQTQESLAWQGRQQLMRQQQRQNVPPQMLQMASQMAQRHFNELQAPEQQQMGNRMAAPYDGIPITEPNDLMLFNGYAFSQPDFAAFSTACLQGDLSTVRTVVTSQFRTPAFLHEGLVNALGSGKIDVARYLIDSGAPITRTTPTWALAAPRDQQLPLFELFIQYGWTVNIPGFYGAVLLPSVVRSGNVALLDWFLKHGADPNLSSQKDNRDRFGGPDADSCEALEIAATQGNVAIVQKLLNAGAKIDNGAPLYFAAGACPPGANPHAGLVTPSREFDEARIPVMALLVENGARVNDKLISRHMTPQYPIVNAVMAGAVQRVKWLLSQGADPDLKGQFGSARDCAKRIASDEMKQVLQVQ</sequence>
<evidence type="ECO:0000256" key="1">
    <source>
        <dbReference type="ARBA" id="ARBA00022737"/>
    </source>
</evidence>
<feature type="repeat" description="ANK" evidence="3">
    <location>
        <begin position="220"/>
        <end position="248"/>
    </location>
</feature>
<dbReference type="SMART" id="SM00248">
    <property type="entry name" value="ANK"/>
    <property type="match status" value="4"/>
</dbReference>
<dbReference type="InterPro" id="IPR002110">
    <property type="entry name" value="Ankyrin_rpt"/>
</dbReference>
<organism evidence="5 6">
    <name type="scientific">Fusarium austroafricanum</name>
    <dbReference type="NCBI Taxonomy" id="2364996"/>
    <lineage>
        <taxon>Eukaryota</taxon>
        <taxon>Fungi</taxon>
        <taxon>Dikarya</taxon>
        <taxon>Ascomycota</taxon>
        <taxon>Pezizomycotina</taxon>
        <taxon>Sordariomycetes</taxon>
        <taxon>Hypocreomycetidae</taxon>
        <taxon>Hypocreales</taxon>
        <taxon>Nectriaceae</taxon>
        <taxon>Fusarium</taxon>
        <taxon>Fusarium concolor species complex</taxon>
    </lineage>
</organism>
<dbReference type="InterPro" id="IPR036770">
    <property type="entry name" value="Ankyrin_rpt-contain_sf"/>
</dbReference>